<dbReference type="InterPro" id="IPR050931">
    <property type="entry name" value="Mito_Protein_Transport_Metaxin"/>
</dbReference>
<dbReference type="PANTHER" id="PTHR12289:SF41">
    <property type="entry name" value="FAILED AXON CONNECTIONS-RELATED"/>
    <property type="match status" value="1"/>
</dbReference>
<dbReference type="GO" id="GO:0005737">
    <property type="term" value="C:cytoplasm"/>
    <property type="evidence" value="ECO:0007669"/>
    <property type="project" value="TreeGrafter"/>
</dbReference>
<dbReference type="OrthoDB" id="41450at2759"/>
<feature type="compositionally biased region" description="Basic and acidic residues" evidence="1">
    <location>
        <begin position="43"/>
        <end position="55"/>
    </location>
</feature>
<reference evidence="2 3" key="1">
    <citation type="submission" date="2019-01" db="EMBL/GenBank/DDBJ databases">
        <authorList>
            <person name="Ferrante I. M."/>
        </authorList>
    </citation>
    <scope>NUCLEOTIDE SEQUENCE [LARGE SCALE GENOMIC DNA]</scope>
    <source>
        <strain evidence="2 3">B856</strain>
    </source>
</reference>
<proteinExistence type="predicted"/>
<name>A0A448ZLU0_9STRA</name>
<organism evidence="2 3">
    <name type="scientific">Pseudo-nitzschia multistriata</name>
    <dbReference type="NCBI Taxonomy" id="183589"/>
    <lineage>
        <taxon>Eukaryota</taxon>
        <taxon>Sar</taxon>
        <taxon>Stramenopiles</taxon>
        <taxon>Ochrophyta</taxon>
        <taxon>Bacillariophyta</taxon>
        <taxon>Bacillariophyceae</taxon>
        <taxon>Bacillariophycidae</taxon>
        <taxon>Bacillariales</taxon>
        <taxon>Bacillariaceae</taxon>
        <taxon>Pseudo-nitzschia</taxon>
    </lineage>
</organism>
<sequence>METSTLVYSWIARGIYNLDSQRFQKASLDTRTEGWTETWGNHGEGKSSEESRSEADGIPDGETTNEIDKQSISLQLATPYPQLEIMLTQHRPAWFEQMLLRVADIPHIVRNSNHISNEATGQLPYLTDCTPSKLPVLVGRHQPSNLKRSSNICNNSILAYLQDCRNVNLDKQAGLATDQEQALSKSFQFMIQSELSKILLHARFEDGDAWEQVYRDQYIGASTVQCNEGRGPSSLGKRNWLLKLHGRFQASMERATERRRLPGCGCRGQSISIDQLLERANEAYFAIDRQLLSAAMKQNKTDSKRKYLLGTDEPALVDVLLWAHLAEALCDVHLVVLLASYPRLVEYFEDFYRRYFGQCDAKVDEVCSWKDWNNAQNLENAFQKIPTLSKRDPPQNTAFKNAVDLMQKSSLQKQDLQEVLDAAKEIRTKECIPEPREPPSYLLYRWCMGETSTADQPVTGKESENPIRKKLLRDQARNDQMWISGILGISAVAVLVIQGSAT</sequence>
<dbReference type="PANTHER" id="PTHR12289">
    <property type="entry name" value="METAXIN RELATED"/>
    <property type="match status" value="1"/>
</dbReference>
<dbReference type="AlphaFoldDB" id="A0A448ZLU0"/>
<evidence type="ECO:0000313" key="2">
    <source>
        <dbReference type="EMBL" id="VEU43010.1"/>
    </source>
</evidence>
<keyword evidence="3" id="KW-1185">Reference proteome</keyword>
<accession>A0A448ZLU0</accession>
<feature type="region of interest" description="Disordered" evidence="1">
    <location>
        <begin position="34"/>
        <end position="67"/>
    </location>
</feature>
<protein>
    <submittedName>
        <fullName evidence="2">Uncharacterized protein</fullName>
    </submittedName>
</protein>
<dbReference type="Proteomes" id="UP000291116">
    <property type="component" value="Unassembled WGS sequence"/>
</dbReference>
<gene>
    <name evidence="2" type="ORF">PSNMU_V1.4_AUG-EV-PASAV3_0100130</name>
</gene>
<evidence type="ECO:0000256" key="1">
    <source>
        <dbReference type="SAM" id="MobiDB-lite"/>
    </source>
</evidence>
<dbReference type="EMBL" id="CAACVS010000506">
    <property type="protein sequence ID" value="VEU43010.1"/>
    <property type="molecule type" value="Genomic_DNA"/>
</dbReference>
<evidence type="ECO:0000313" key="3">
    <source>
        <dbReference type="Proteomes" id="UP000291116"/>
    </source>
</evidence>